<name>A0A0F9DN87_9ZZZZ</name>
<evidence type="ECO:0000313" key="1">
    <source>
        <dbReference type="EMBL" id="KKL63189.1"/>
    </source>
</evidence>
<proteinExistence type="predicted"/>
<organism evidence="1">
    <name type="scientific">marine sediment metagenome</name>
    <dbReference type="NCBI Taxonomy" id="412755"/>
    <lineage>
        <taxon>unclassified sequences</taxon>
        <taxon>metagenomes</taxon>
        <taxon>ecological metagenomes</taxon>
    </lineage>
</organism>
<protein>
    <submittedName>
        <fullName evidence="1">Uncharacterized protein</fullName>
    </submittedName>
</protein>
<reference evidence="1" key="1">
    <citation type="journal article" date="2015" name="Nature">
        <title>Complex archaea that bridge the gap between prokaryotes and eukaryotes.</title>
        <authorList>
            <person name="Spang A."/>
            <person name="Saw J.H."/>
            <person name="Jorgensen S.L."/>
            <person name="Zaremba-Niedzwiedzka K."/>
            <person name="Martijn J."/>
            <person name="Lind A.E."/>
            <person name="van Eijk R."/>
            <person name="Schleper C."/>
            <person name="Guy L."/>
            <person name="Ettema T.J."/>
        </authorList>
    </citation>
    <scope>NUCLEOTIDE SEQUENCE</scope>
</reference>
<gene>
    <name evidence="1" type="ORF">LCGC14_2177590</name>
</gene>
<dbReference type="EMBL" id="LAZR01028253">
    <property type="protein sequence ID" value="KKL63189.1"/>
    <property type="molecule type" value="Genomic_DNA"/>
</dbReference>
<comment type="caution">
    <text evidence="1">The sequence shown here is derived from an EMBL/GenBank/DDBJ whole genome shotgun (WGS) entry which is preliminary data.</text>
</comment>
<dbReference type="AlphaFoldDB" id="A0A0F9DN87"/>
<accession>A0A0F9DN87</accession>
<sequence length="220" mass="23418">MATALIVRVNYVDADVNYQTTSADYIALDLANDYFIWTEGDGTVKDLMTAEPNASQLNAAATQIDASSVVEVNLCLLMDYSADVGGAYYTHTIIGMNENKRYVFAFSFNGATASEPQLEGWDNSNHDSTTNHVLGNGTPANSFIKAICTTNSLPGVSWAGSALAGAANVLLLNDGNGALAVLGSGITSQELYANIKIRIPAAYSTPATEVFVFTTRYTWS</sequence>